<reference evidence="2 3" key="1">
    <citation type="submission" date="2017-06" db="EMBL/GenBank/DDBJ databases">
        <authorList>
            <person name="Kim H.J."/>
            <person name="Triplett B.A."/>
        </authorList>
    </citation>
    <scope>NUCLEOTIDE SEQUENCE [LARGE SCALE GENOMIC DNA]</scope>
    <source>
        <strain evidence="2 3">DSM 45207</strain>
    </source>
</reference>
<feature type="domain" description="Histidine kinase/HSP90-like ATPase" evidence="1">
    <location>
        <begin position="22"/>
        <end position="86"/>
    </location>
</feature>
<dbReference type="EMBL" id="FZNW01000022">
    <property type="protein sequence ID" value="SNR83438.1"/>
    <property type="molecule type" value="Genomic_DNA"/>
</dbReference>
<keyword evidence="2" id="KW-0808">Transferase</keyword>
<protein>
    <submittedName>
        <fullName evidence="2">Serine/threonine-protein kinase RsbW</fullName>
    </submittedName>
</protein>
<evidence type="ECO:0000313" key="2">
    <source>
        <dbReference type="EMBL" id="SNR83438.1"/>
    </source>
</evidence>
<sequence length="143" mass="15157">MSEQRQHVEIDSRDDIELRLGADVVHLPIVRSVAANIAMRADFDLDAISDLELAVDEACATLIALAAAESILGCRFTIGSDEIAVTASVRSDHTEAANTSSFGWQVLNTLTDSAVTWSEPDGVGSGQHLVSIGLSKRRPVVAG</sequence>
<dbReference type="GO" id="GO:0016301">
    <property type="term" value="F:kinase activity"/>
    <property type="evidence" value="ECO:0007669"/>
    <property type="project" value="UniProtKB-KW"/>
</dbReference>
<dbReference type="AlphaFoldDB" id="A0A238ZKD1"/>
<keyword evidence="2" id="KW-0418">Kinase</keyword>
<dbReference type="Gene3D" id="3.30.565.10">
    <property type="entry name" value="Histidine kinase-like ATPase, C-terminal domain"/>
    <property type="match status" value="1"/>
</dbReference>
<gene>
    <name evidence="2" type="ORF">SAMN06265360_1222</name>
</gene>
<organism evidence="2 3">
    <name type="scientific">Haloechinothrix alba</name>
    <dbReference type="NCBI Taxonomy" id="664784"/>
    <lineage>
        <taxon>Bacteria</taxon>
        <taxon>Bacillati</taxon>
        <taxon>Actinomycetota</taxon>
        <taxon>Actinomycetes</taxon>
        <taxon>Pseudonocardiales</taxon>
        <taxon>Pseudonocardiaceae</taxon>
        <taxon>Haloechinothrix</taxon>
    </lineage>
</organism>
<name>A0A238ZKD1_9PSEU</name>
<proteinExistence type="predicted"/>
<dbReference type="Proteomes" id="UP000198348">
    <property type="component" value="Unassembled WGS sequence"/>
</dbReference>
<dbReference type="InterPro" id="IPR003594">
    <property type="entry name" value="HATPase_dom"/>
</dbReference>
<dbReference type="OrthoDB" id="3694612at2"/>
<evidence type="ECO:0000259" key="1">
    <source>
        <dbReference type="Pfam" id="PF13581"/>
    </source>
</evidence>
<evidence type="ECO:0000313" key="3">
    <source>
        <dbReference type="Proteomes" id="UP000198348"/>
    </source>
</evidence>
<keyword evidence="3" id="KW-1185">Reference proteome</keyword>
<dbReference type="InterPro" id="IPR036890">
    <property type="entry name" value="HATPase_C_sf"/>
</dbReference>
<dbReference type="Pfam" id="PF13581">
    <property type="entry name" value="HATPase_c_2"/>
    <property type="match status" value="1"/>
</dbReference>
<accession>A0A238ZKD1</accession>